<evidence type="ECO:0000256" key="7">
    <source>
        <dbReference type="ARBA" id="ARBA00022617"/>
    </source>
</evidence>
<evidence type="ECO:0000256" key="14">
    <source>
        <dbReference type="ARBA" id="ARBA00023004"/>
    </source>
</evidence>
<dbReference type="InterPro" id="IPR001433">
    <property type="entry name" value="OxRdtase_FAD/NAD-bd"/>
</dbReference>
<evidence type="ECO:0000256" key="5">
    <source>
        <dbReference type="ARBA" id="ARBA00012229"/>
    </source>
</evidence>
<feature type="domain" description="Globin" evidence="22">
    <location>
        <begin position="1"/>
        <end position="138"/>
    </location>
</feature>
<evidence type="ECO:0000256" key="8">
    <source>
        <dbReference type="ARBA" id="ARBA00022621"/>
    </source>
</evidence>
<dbReference type="InterPro" id="IPR017927">
    <property type="entry name" value="FAD-bd_FR_type"/>
</dbReference>
<evidence type="ECO:0000256" key="6">
    <source>
        <dbReference type="ARBA" id="ARBA00014637"/>
    </source>
</evidence>
<dbReference type="FunFam" id="2.40.30.10:FF:000034">
    <property type="entry name" value="Flavohemoprotein"/>
    <property type="match status" value="1"/>
</dbReference>
<evidence type="ECO:0000256" key="1">
    <source>
        <dbReference type="ARBA" id="ARBA00001970"/>
    </source>
</evidence>
<evidence type="ECO:0000256" key="4">
    <source>
        <dbReference type="ARBA" id="ARBA00008414"/>
    </source>
</evidence>
<dbReference type="GO" id="GO:0008941">
    <property type="term" value="F:nitric oxide dioxygenase NAD(P)H activity"/>
    <property type="evidence" value="ECO:0007669"/>
    <property type="project" value="UniProtKB-EC"/>
</dbReference>
<evidence type="ECO:0000256" key="10">
    <source>
        <dbReference type="ARBA" id="ARBA00022723"/>
    </source>
</evidence>
<evidence type="ECO:0000256" key="18">
    <source>
        <dbReference type="ARBA" id="ARBA00033187"/>
    </source>
</evidence>
<keyword evidence="12" id="KW-0521">NADP</keyword>
<sequence>MLQQQTMDIIKATAPVLEVHGVTITKTFYQNMFDNHPELLNIFNHTNQARGRQQTALANTVYAAAVHIENLEAILPVVVQIAHKHVSLGVLPAHYPIVGKYLLAAIKEVLGDAATPEILQAWEQAYGVIADIFIQVEEDLYKQTENDGGWRLFKKFKVVNKEVENASVTSFYLAPEDGSALPNYLPGQYITIRTAIPGDTYLANRQYTLSQAADGKAFRISVKKENDTTPAGKVSNFLHDTLQVDDVLDVSAPAGVFTLQQSTKPVAFISGGIGVTPLHSMVQALEEAPQVSFIQCARNAEVVTFQQSIQQKMANLPNASYDVLYSDQAQYINEAIIAERIAKDADVYVCGPVPFMAATVNALESNGFTPEQIHYEFFGPALQL</sequence>
<dbReference type="FunFam" id="1.10.490.10:FF:000003">
    <property type="entry name" value="Flavohemoprotein"/>
    <property type="match status" value="1"/>
</dbReference>
<keyword evidence="10" id="KW-0479">Metal-binding</keyword>
<dbReference type="SUPFAM" id="SSF52343">
    <property type="entry name" value="Ferredoxin reductase-like, C-terminal NADP-linked domain"/>
    <property type="match status" value="1"/>
</dbReference>
<dbReference type="InterPro" id="IPR039261">
    <property type="entry name" value="FNR_nucleotide-bd"/>
</dbReference>
<comment type="catalytic activity">
    <reaction evidence="19">
        <text>2 nitric oxide + NADH + 2 O2 = 2 nitrate + NAD(+) + H(+)</text>
        <dbReference type="Rhea" id="RHEA:19469"/>
        <dbReference type="ChEBI" id="CHEBI:15378"/>
        <dbReference type="ChEBI" id="CHEBI:15379"/>
        <dbReference type="ChEBI" id="CHEBI:16480"/>
        <dbReference type="ChEBI" id="CHEBI:17632"/>
        <dbReference type="ChEBI" id="CHEBI:57540"/>
        <dbReference type="ChEBI" id="CHEBI:57945"/>
        <dbReference type="EC" id="1.14.12.17"/>
    </reaction>
</comment>
<dbReference type="Pfam" id="PF00970">
    <property type="entry name" value="FAD_binding_6"/>
    <property type="match status" value="1"/>
</dbReference>
<dbReference type="PROSITE" id="PS01033">
    <property type="entry name" value="GLOBIN"/>
    <property type="match status" value="1"/>
</dbReference>
<keyword evidence="7 21" id="KW-0349">Heme</keyword>
<evidence type="ECO:0000256" key="11">
    <source>
        <dbReference type="ARBA" id="ARBA00022827"/>
    </source>
</evidence>
<keyword evidence="9" id="KW-0285">Flavoprotein</keyword>
<dbReference type="InterPro" id="IPR017938">
    <property type="entry name" value="Riboflavin_synthase-like_b-brl"/>
</dbReference>
<dbReference type="Gene3D" id="1.10.490.10">
    <property type="entry name" value="Globins"/>
    <property type="match status" value="1"/>
</dbReference>
<comment type="cofactor">
    <cofactor evidence="2">
        <name>FAD</name>
        <dbReference type="ChEBI" id="CHEBI:57692"/>
    </cofactor>
</comment>
<dbReference type="GO" id="GO:0046872">
    <property type="term" value="F:metal ion binding"/>
    <property type="evidence" value="ECO:0007669"/>
    <property type="project" value="UniProtKB-KW"/>
</dbReference>
<evidence type="ECO:0000313" key="24">
    <source>
        <dbReference type="EMBL" id="CDZ99846.1"/>
    </source>
</evidence>
<dbReference type="CDD" id="cd14777">
    <property type="entry name" value="Yhb1-globin-like"/>
    <property type="match status" value="1"/>
</dbReference>
<reference evidence="24" key="1">
    <citation type="submission" date="2014-07" db="EMBL/GenBank/DDBJ databases">
        <authorList>
            <person name="Urmite Genomes Urmite Genomes"/>
        </authorList>
    </citation>
    <scope>NUCLEOTIDE SEQUENCE</scope>
    <source>
        <strain evidence="24">13S34_air</strain>
    </source>
</reference>
<evidence type="ECO:0000256" key="13">
    <source>
        <dbReference type="ARBA" id="ARBA00023002"/>
    </source>
</evidence>
<evidence type="ECO:0000256" key="17">
    <source>
        <dbReference type="ARBA" id="ARBA00030929"/>
    </source>
</evidence>
<evidence type="ECO:0000256" key="16">
    <source>
        <dbReference type="ARBA" id="ARBA00030024"/>
    </source>
</evidence>
<dbReference type="InterPro" id="IPR009050">
    <property type="entry name" value="Globin-like_sf"/>
</dbReference>
<dbReference type="InterPro" id="IPR012292">
    <property type="entry name" value="Globin/Proto"/>
</dbReference>
<evidence type="ECO:0000256" key="19">
    <source>
        <dbReference type="ARBA" id="ARBA00048649"/>
    </source>
</evidence>
<comment type="similarity">
    <text evidence="3">In the C-terminal section; belongs to the flavoprotein pyridine nucleotide cytochrome reductase family.</text>
</comment>
<keyword evidence="13" id="KW-0560">Oxidoreductase</keyword>
<dbReference type="Pfam" id="PF00175">
    <property type="entry name" value="NAD_binding_1"/>
    <property type="match status" value="1"/>
</dbReference>
<keyword evidence="11" id="KW-0274">FAD</keyword>
<dbReference type="PANTHER" id="PTHR43396">
    <property type="entry name" value="FLAVOHEMOPROTEIN"/>
    <property type="match status" value="1"/>
</dbReference>
<evidence type="ECO:0000256" key="12">
    <source>
        <dbReference type="ARBA" id="ARBA00022857"/>
    </source>
</evidence>
<dbReference type="Gene3D" id="3.40.50.80">
    <property type="entry name" value="Nucleotide-binding domain of ferredoxin-NADP reductase (FNR) module"/>
    <property type="match status" value="1"/>
</dbReference>
<dbReference type="PANTHER" id="PTHR43396:SF3">
    <property type="entry name" value="FLAVOHEMOPROTEIN"/>
    <property type="match status" value="1"/>
</dbReference>
<feature type="domain" description="FAD-binding FR-type" evidence="23">
    <location>
        <begin position="151"/>
        <end position="260"/>
    </location>
</feature>
<dbReference type="PATRIC" id="fig|1461583.4.peg.297"/>
<evidence type="ECO:0000259" key="23">
    <source>
        <dbReference type="PROSITE" id="PS51384"/>
    </source>
</evidence>
<evidence type="ECO:0000256" key="15">
    <source>
        <dbReference type="ARBA" id="ARBA00023027"/>
    </source>
</evidence>
<dbReference type="Gene3D" id="2.40.30.10">
    <property type="entry name" value="Translation factors"/>
    <property type="match status" value="1"/>
</dbReference>
<dbReference type="NCBIfam" id="NF009805">
    <property type="entry name" value="PRK13289.1"/>
    <property type="match status" value="1"/>
</dbReference>
<gene>
    <name evidence="24" type="primary">hmp</name>
    <name evidence="24" type="ORF">BN1050_00323</name>
</gene>
<dbReference type="GO" id="GO:0005344">
    <property type="term" value="F:oxygen carrier activity"/>
    <property type="evidence" value="ECO:0007669"/>
    <property type="project" value="UniProtKB-KW"/>
</dbReference>
<dbReference type="PROSITE" id="PS51384">
    <property type="entry name" value="FAD_FR"/>
    <property type="match status" value="1"/>
</dbReference>
<dbReference type="GO" id="GO:0071500">
    <property type="term" value="P:cellular response to nitrosative stress"/>
    <property type="evidence" value="ECO:0007669"/>
    <property type="project" value="TreeGrafter"/>
</dbReference>
<dbReference type="HOGENOM" id="CLU_003827_12_0_9"/>
<evidence type="ECO:0000259" key="22">
    <source>
        <dbReference type="PROSITE" id="PS01033"/>
    </source>
</evidence>
<dbReference type="InterPro" id="IPR000971">
    <property type="entry name" value="Globin"/>
</dbReference>
<evidence type="ECO:0000256" key="9">
    <source>
        <dbReference type="ARBA" id="ARBA00022630"/>
    </source>
</evidence>
<dbReference type="EMBL" id="LN483073">
    <property type="protein sequence ID" value="CDZ99846.1"/>
    <property type="molecule type" value="Genomic_DNA"/>
</dbReference>
<dbReference type="GO" id="GO:0046210">
    <property type="term" value="P:nitric oxide catabolic process"/>
    <property type="evidence" value="ECO:0007669"/>
    <property type="project" value="TreeGrafter"/>
</dbReference>
<comment type="cofactor">
    <cofactor evidence="1">
        <name>heme b</name>
        <dbReference type="ChEBI" id="CHEBI:60344"/>
    </cofactor>
</comment>
<protein>
    <recommendedName>
        <fullName evidence="6">Flavohemoprotein</fullName>
        <ecNumber evidence="5">1.14.12.17</ecNumber>
    </recommendedName>
    <alternativeName>
        <fullName evidence="17">Flavohemoglobin</fullName>
    </alternativeName>
    <alternativeName>
        <fullName evidence="16">Hemoglobin-like protein</fullName>
    </alternativeName>
    <alternativeName>
        <fullName evidence="18">Nitric oxide dioxygenase</fullName>
    </alternativeName>
</protein>
<comment type="catalytic activity">
    <reaction evidence="20">
        <text>2 nitric oxide + NADPH + 2 O2 = 2 nitrate + NADP(+) + H(+)</text>
        <dbReference type="Rhea" id="RHEA:19465"/>
        <dbReference type="ChEBI" id="CHEBI:15378"/>
        <dbReference type="ChEBI" id="CHEBI:15379"/>
        <dbReference type="ChEBI" id="CHEBI:16480"/>
        <dbReference type="ChEBI" id="CHEBI:17632"/>
        <dbReference type="ChEBI" id="CHEBI:57783"/>
        <dbReference type="ChEBI" id="CHEBI:58349"/>
        <dbReference type="EC" id="1.14.12.17"/>
    </reaction>
</comment>
<dbReference type="InterPro" id="IPR008333">
    <property type="entry name" value="Cbr1-like_FAD-bd_dom"/>
</dbReference>
<dbReference type="SUPFAM" id="SSF46458">
    <property type="entry name" value="Globin-like"/>
    <property type="match status" value="1"/>
</dbReference>
<evidence type="ECO:0000256" key="2">
    <source>
        <dbReference type="ARBA" id="ARBA00001974"/>
    </source>
</evidence>
<proteinExistence type="inferred from homology"/>
<dbReference type="EC" id="1.14.12.17" evidence="5"/>
<dbReference type="Pfam" id="PF00042">
    <property type="entry name" value="Globin"/>
    <property type="match status" value="1"/>
</dbReference>
<keyword evidence="14" id="KW-0408">Iron</keyword>
<dbReference type="AlphaFoldDB" id="A0A078M590"/>
<dbReference type="SUPFAM" id="SSF63380">
    <property type="entry name" value="Riboflavin synthase domain-like"/>
    <property type="match status" value="1"/>
</dbReference>
<comment type="similarity">
    <text evidence="4">Belongs to the globin family. Two-domain flavohemoproteins subfamily.</text>
</comment>
<keyword evidence="15" id="KW-0520">NAD</keyword>
<evidence type="ECO:0000256" key="21">
    <source>
        <dbReference type="RuleBase" id="RU000356"/>
    </source>
</evidence>
<dbReference type="CDD" id="cd06184">
    <property type="entry name" value="flavohem_like_fad_nad_binding"/>
    <property type="match status" value="1"/>
</dbReference>
<accession>A0A078M590</accession>
<name>A0A078M590_9BACL</name>
<evidence type="ECO:0000256" key="3">
    <source>
        <dbReference type="ARBA" id="ARBA00006401"/>
    </source>
</evidence>
<keyword evidence="21" id="KW-0813">Transport</keyword>
<dbReference type="PRINTS" id="PR00409">
    <property type="entry name" value="PHDIOXRDTASE"/>
</dbReference>
<dbReference type="GO" id="GO:0020037">
    <property type="term" value="F:heme binding"/>
    <property type="evidence" value="ECO:0007669"/>
    <property type="project" value="InterPro"/>
</dbReference>
<organism evidence="24">
    <name type="scientific">Metalysinibacillus saudimassiliensis</name>
    <dbReference type="NCBI Taxonomy" id="1461583"/>
    <lineage>
        <taxon>Bacteria</taxon>
        <taxon>Bacillati</taxon>
        <taxon>Bacillota</taxon>
        <taxon>Bacilli</taxon>
        <taxon>Bacillales</taxon>
        <taxon>Caryophanaceae</taxon>
        <taxon>Metalysinibacillus</taxon>
    </lineage>
</organism>
<evidence type="ECO:0000256" key="20">
    <source>
        <dbReference type="ARBA" id="ARBA00049433"/>
    </source>
</evidence>
<dbReference type="GO" id="GO:0071949">
    <property type="term" value="F:FAD binding"/>
    <property type="evidence" value="ECO:0007669"/>
    <property type="project" value="TreeGrafter"/>
</dbReference>
<keyword evidence="8 21" id="KW-0561">Oxygen transport</keyword>
<dbReference type="GO" id="GO:0019825">
    <property type="term" value="F:oxygen binding"/>
    <property type="evidence" value="ECO:0007669"/>
    <property type="project" value="InterPro"/>
</dbReference>